<evidence type="ECO:0000313" key="2">
    <source>
        <dbReference type="Proteomes" id="UP000057043"/>
    </source>
</evidence>
<comment type="caution">
    <text evidence="1">The sequence shown here is derived from an EMBL/GenBank/DDBJ whole genome shotgun (WGS) entry which is preliminary data.</text>
</comment>
<sequence length="47" mass="5117">MKLRCANGTTFVTIPKKIATQISSEVIHLSVVLEGDKIVFRPMEGSA</sequence>
<dbReference type="PATRIC" id="fig|301375.7.peg.2072"/>
<gene>
    <name evidence="1" type="ORF">XD72_1766</name>
</gene>
<proteinExistence type="predicted"/>
<evidence type="ECO:0000313" key="1">
    <source>
        <dbReference type="EMBL" id="KUK43866.1"/>
    </source>
</evidence>
<accession>A0A101FT06</accession>
<dbReference type="AlphaFoldDB" id="A0A101FT06"/>
<organism evidence="1 2">
    <name type="scientific">Methanothrix harundinacea</name>
    <dbReference type="NCBI Taxonomy" id="301375"/>
    <lineage>
        <taxon>Archaea</taxon>
        <taxon>Methanobacteriati</taxon>
        <taxon>Methanobacteriota</taxon>
        <taxon>Stenosarchaea group</taxon>
        <taxon>Methanomicrobia</taxon>
        <taxon>Methanotrichales</taxon>
        <taxon>Methanotrichaceae</taxon>
        <taxon>Methanothrix</taxon>
    </lineage>
</organism>
<dbReference type="EMBL" id="LGFT01000044">
    <property type="protein sequence ID" value="KUK43866.1"/>
    <property type="molecule type" value="Genomic_DNA"/>
</dbReference>
<dbReference type="Proteomes" id="UP000057043">
    <property type="component" value="Unassembled WGS sequence"/>
</dbReference>
<reference evidence="1 2" key="1">
    <citation type="journal article" date="2015" name="MBio">
        <title>Genome-Resolved Metagenomic Analysis Reveals Roles for Candidate Phyla and Other Microbial Community Members in Biogeochemical Transformations in Oil Reservoirs.</title>
        <authorList>
            <person name="Hu P."/>
            <person name="Tom L."/>
            <person name="Singh A."/>
            <person name="Thomas B.C."/>
            <person name="Baker B.J."/>
            <person name="Piceno Y.M."/>
            <person name="Andersen G.L."/>
            <person name="Banfield J.F."/>
        </authorList>
    </citation>
    <scope>NUCLEOTIDE SEQUENCE [LARGE SCALE GENOMIC DNA]</scope>
    <source>
        <strain evidence="1">57_489</strain>
    </source>
</reference>
<name>A0A101FT06_9EURY</name>
<evidence type="ECO:0008006" key="3">
    <source>
        <dbReference type="Google" id="ProtNLM"/>
    </source>
</evidence>
<protein>
    <recommendedName>
        <fullName evidence="3">SpoVT-AbrB domain-containing protein</fullName>
    </recommendedName>
</protein>